<comment type="caution">
    <text evidence="1">The sequence shown here is derived from an EMBL/GenBank/DDBJ whole genome shotgun (WGS) entry which is preliminary data.</text>
</comment>
<proteinExistence type="predicted"/>
<sequence length="90" mass="9533">MASVEAHLRSATSDVLEAPNIFSPTVSLWNGRNRRLARAGQGLARLGKKMDIHADSTASDGNTPDIAISVVPNQQTVVKPVVGEVVDVVE</sequence>
<organism evidence="1">
    <name type="scientific">bioreactor metagenome</name>
    <dbReference type="NCBI Taxonomy" id="1076179"/>
    <lineage>
        <taxon>unclassified sequences</taxon>
        <taxon>metagenomes</taxon>
        <taxon>ecological metagenomes</taxon>
    </lineage>
</organism>
<protein>
    <submittedName>
        <fullName evidence="1">Uncharacterized protein</fullName>
    </submittedName>
</protein>
<name>A0A644Z1Q9_9ZZZZ</name>
<gene>
    <name evidence="1" type="ORF">SDC9_81062</name>
</gene>
<reference evidence="1" key="1">
    <citation type="submission" date="2019-08" db="EMBL/GenBank/DDBJ databases">
        <authorList>
            <person name="Kucharzyk K."/>
            <person name="Murdoch R.W."/>
            <person name="Higgins S."/>
            <person name="Loffler F."/>
        </authorList>
    </citation>
    <scope>NUCLEOTIDE SEQUENCE</scope>
</reference>
<dbReference type="EMBL" id="VSSQ01006986">
    <property type="protein sequence ID" value="MPM34479.1"/>
    <property type="molecule type" value="Genomic_DNA"/>
</dbReference>
<accession>A0A644Z1Q9</accession>
<dbReference type="AlphaFoldDB" id="A0A644Z1Q9"/>
<evidence type="ECO:0000313" key="1">
    <source>
        <dbReference type="EMBL" id="MPM34479.1"/>
    </source>
</evidence>